<name>A0A8S1FG86_9PELO</name>
<proteinExistence type="predicted"/>
<dbReference type="AlphaFoldDB" id="A0A8S1FG86"/>
<sequence length="203" mass="22585">MQGLLKGKSKSSQSRSDNKERKAKKVASKNSLSNQNYEVKVKPRPAPLPPEPVNPADGLYGSMTIAEEEKENVSRSESDRSSKVVAKNFKQKKKKAQIGKKSSNASYEQKRKNIGEKITQLSQKMVNSLLQKKESDEFAPEKAEPAAMDLAATREESKTTVSSRTQESETKLASISKRSTESEHLLPVYILPNKSVRFDAKKS</sequence>
<protein>
    <submittedName>
        <fullName evidence="2">Uncharacterized protein</fullName>
    </submittedName>
</protein>
<feature type="compositionally biased region" description="Pro residues" evidence="1">
    <location>
        <begin position="44"/>
        <end position="53"/>
    </location>
</feature>
<accession>A0A8S1FG86</accession>
<feature type="region of interest" description="Disordered" evidence="1">
    <location>
        <begin position="151"/>
        <end position="178"/>
    </location>
</feature>
<evidence type="ECO:0000313" key="2">
    <source>
        <dbReference type="EMBL" id="CAB3411366.1"/>
    </source>
</evidence>
<comment type="caution">
    <text evidence="2">The sequence shown here is derived from an EMBL/GenBank/DDBJ whole genome shotgun (WGS) entry which is preliminary data.</text>
</comment>
<feature type="compositionally biased region" description="Polar residues" evidence="1">
    <location>
        <begin position="159"/>
        <end position="177"/>
    </location>
</feature>
<organism evidence="2 3">
    <name type="scientific">Caenorhabditis bovis</name>
    <dbReference type="NCBI Taxonomy" id="2654633"/>
    <lineage>
        <taxon>Eukaryota</taxon>
        <taxon>Metazoa</taxon>
        <taxon>Ecdysozoa</taxon>
        <taxon>Nematoda</taxon>
        <taxon>Chromadorea</taxon>
        <taxon>Rhabditida</taxon>
        <taxon>Rhabditina</taxon>
        <taxon>Rhabditomorpha</taxon>
        <taxon>Rhabditoidea</taxon>
        <taxon>Rhabditidae</taxon>
        <taxon>Peloderinae</taxon>
        <taxon>Caenorhabditis</taxon>
    </lineage>
</organism>
<feature type="compositionally biased region" description="Low complexity" evidence="1">
    <location>
        <begin position="1"/>
        <end position="14"/>
    </location>
</feature>
<dbReference type="EMBL" id="CADEPM010000013">
    <property type="protein sequence ID" value="CAB3411366.1"/>
    <property type="molecule type" value="Genomic_DNA"/>
</dbReference>
<feature type="compositionally biased region" description="Polar residues" evidence="1">
    <location>
        <begin position="28"/>
        <end position="37"/>
    </location>
</feature>
<evidence type="ECO:0000256" key="1">
    <source>
        <dbReference type="SAM" id="MobiDB-lite"/>
    </source>
</evidence>
<reference evidence="2 3" key="1">
    <citation type="submission" date="2020-04" db="EMBL/GenBank/DDBJ databases">
        <authorList>
            <person name="Laetsch R D."/>
            <person name="Stevens L."/>
            <person name="Kumar S."/>
            <person name="Blaxter L. M."/>
        </authorList>
    </citation>
    <scope>NUCLEOTIDE SEQUENCE [LARGE SCALE GENOMIC DNA]</scope>
</reference>
<evidence type="ECO:0000313" key="3">
    <source>
        <dbReference type="Proteomes" id="UP000494206"/>
    </source>
</evidence>
<gene>
    <name evidence="2" type="ORF">CBOVIS_LOCUS12767</name>
</gene>
<dbReference type="Proteomes" id="UP000494206">
    <property type="component" value="Unassembled WGS sequence"/>
</dbReference>
<feature type="compositionally biased region" description="Basic residues" evidence="1">
    <location>
        <begin position="89"/>
        <end position="98"/>
    </location>
</feature>
<feature type="compositionally biased region" description="Basic and acidic residues" evidence="1">
    <location>
        <begin position="71"/>
        <end position="82"/>
    </location>
</feature>
<feature type="region of interest" description="Disordered" evidence="1">
    <location>
        <begin position="1"/>
        <end position="109"/>
    </location>
</feature>
<keyword evidence="3" id="KW-1185">Reference proteome</keyword>